<dbReference type="GeneID" id="8099209"/>
<dbReference type="Gene3D" id="3.40.50.720">
    <property type="entry name" value="NAD(P)-binding Rossmann-like Domain"/>
    <property type="match status" value="1"/>
</dbReference>
<dbReference type="PANTHER" id="PTHR48079">
    <property type="entry name" value="PROTEIN YEEZ"/>
    <property type="match status" value="1"/>
</dbReference>
<name>B8MGT2_TALSN</name>
<dbReference type="GO" id="GO:0004029">
    <property type="term" value="F:aldehyde dehydrogenase (NAD+) activity"/>
    <property type="evidence" value="ECO:0007669"/>
    <property type="project" value="TreeGrafter"/>
</dbReference>
<dbReference type="PANTHER" id="PTHR48079:SF6">
    <property type="entry name" value="NAD(P)-BINDING DOMAIN-CONTAINING PROTEIN-RELATED"/>
    <property type="match status" value="1"/>
</dbReference>
<dbReference type="GO" id="GO:0006694">
    <property type="term" value="P:steroid biosynthetic process"/>
    <property type="evidence" value="ECO:0007669"/>
    <property type="project" value="InterPro"/>
</dbReference>
<dbReference type="OrthoDB" id="10058185at2759"/>
<dbReference type="eggNOG" id="KOG1430">
    <property type="taxonomic scope" value="Eukaryota"/>
</dbReference>
<evidence type="ECO:0000313" key="3">
    <source>
        <dbReference type="Proteomes" id="UP000001745"/>
    </source>
</evidence>
<dbReference type="InterPro" id="IPR051783">
    <property type="entry name" value="NAD(P)-dependent_oxidoreduct"/>
</dbReference>
<keyword evidence="3" id="KW-1185">Reference proteome</keyword>
<dbReference type="VEuPathDB" id="FungiDB:TSTA_014100"/>
<reference evidence="3" key="1">
    <citation type="journal article" date="2015" name="Genome Announc.">
        <title>Genome sequence of the AIDS-associated pathogen Penicillium marneffei (ATCC18224) and its near taxonomic relative Talaromyces stipitatus (ATCC10500).</title>
        <authorList>
            <person name="Nierman W.C."/>
            <person name="Fedorova-Abrams N.D."/>
            <person name="Andrianopoulos A."/>
        </authorList>
    </citation>
    <scope>NUCLEOTIDE SEQUENCE [LARGE SCALE GENOMIC DNA]</scope>
    <source>
        <strain evidence="3">ATCC 10500 / CBS 375.48 / QM 6759 / NRRL 1006</strain>
    </source>
</reference>
<dbReference type="Pfam" id="PF01073">
    <property type="entry name" value="3Beta_HSD"/>
    <property type="match status" value="1"/>
</dbReference>
<dbReference type="PhylomeDB" id="B8MGT2"/>
<dbReference type="Proteomes" id="UP000001745">
    <property type="component" value="Unassembled WGS sequence"/>
</dbReference>
<protein>
    <submittedName>
        <fullName evidence="2">NAD dependent epimerase/dehydratase, putative</fullName>
    </submittedName>
</protein>
<dbReference type="EMBL" id="EQ962656">
    <property type="protein sequence ID" value="EED16313.1"/>
    <property type="molecule type" value="Genomic_DNA"/>
</dbReference>
<gene>
    <name evidence="2" type="ORF">TSTA_014100</name>
</gene>
<dbReference type="InterPro" id="IPR036291">
    <property type="entry name" value="NAD(P)-bd_dom_sf"/>
</dbReference>
<dbReference type="GO" id="GO:0016616">
    <property type="term" value="F:oxidoreductase activity, acting on the CH-OH group of donors, NAD or NADP as acceptor"/>
    <property type="evidence" value="ECO:0007669"/>
    <property type="project" value="InterPro"/>
</dbReference>
<dbReference type="AlphaFoldDB" id="B8MGT2"/>
<dbReference type="SUPFAM" id="SSF51735">
    <property type="entry name" value="NAD(P)-binding Rossmann-fold domains"/>
    <property type="match status" value="1"/>
</dbReference>
<sequence length="368" mass="40433">MTLPDVLITGGCGFVGAAIARAIAEKHPECRITIIDINPPGPIHQVPSQASFIKVDITSKTQVEEAISKTRSAIVIHSAGIVPVLAERFGRRMQSTVWKINVEGTRNMLDVSKRMGVKAFVFTSSCCVLIDDMRLSYRNVTEEWPTSQSSLIYGESKAAAEALVLQASCAEMPTCSLRPSVLTGPGDYQLLPAIHACIAKGETPWVVGDGLNYWDITLVENIADAHVLAAENLVSTEKTAAGEAFFIQNNEPMTFRDFCLAIWRNFGHIPPFTVHIPRSLAWLTGLVAECYTWFTGTPTTLSRGSVNDACHMRYASGEKARRILGYEARFGLEEGIRLSCEDYARRIGIKLPDAPGIRIGQSMNTKRW</sequence>
<proteinExistence type="predicted"/>
<dbReference type="HOGENOM" id="CLU_007383_6_8_1"/>
<evidence type="ECO:0000259" key="1">
    <source>
        <dbReference type="Pfam" id="PF01073"/>
    </source>
</evidence>
<dbReference type="OMA" id="FPLEKHM"/>
<feature type="domain" description="3-beta hydroxysteroid dehydrogenase/isomerase" evidence="1">
    <location>
        <begin position="7"/>
        <end position="275"/>
    </location>
</feature>
<organism evidence="2 3">
    <name type="scientific">Talaromyces stipitatus (strain ATCC 10500 / CBS 375.48 / QM 6759 / NRRL 1006)</name>
    <name type="common">Penicillium stipitatum</name>
    <dbReference type="NCBI Taxonomy" id="441959"/>
    <lineage>
        <taxon>Eukaryota</taxon>
        <taxon>Fungi</taxon>
        <taxon>Dikarya</taxon>
        <taxon>Ascomycota</taxon>
        <taxon>Pezizomycotina</taxon>
        <taxon>Eurotiomycetes</taxon>
        <taxon>Eurotiomycetidae</taxon>
        <taxon>Eurotiales</taxon>
        <taxon>Trichocomaceae</taxon>
        <taxon>Talaromyces</taxon>
        <taxon>Talaromyces sect. Talaromyces</taxon>
    </lineage>
</organism>
<dbReference type="InParanoid" id="B8MGT2"/>
<dbReference type="RefSeq" id="XP_002483547.1">
    <property type="nucleotide sequence ID" value="XM_002483502.1"/>
</dbReference>
<evidence type="ECO:0000313" key="2">
    <source>
        <dbReference type="EMBL" id="EED16313.1"/>
    </source>
</evidence>
<dbReference type="GO" id="GO:0005737">
    <property type="term" value="C:cytoplasm"/>
    <property type="evidence" value="ECO:0007669"/>
    <property type="project" value="TreeGrafter"/>
</dbReference>
<dbReference type="STRING" id="441959.B8MGT2"/>
<dbReference type="InterPro" id="IPR002225">
    <property type="entry name" value="3Beta_OHSteriod_DH/Estase"/>
</dbReference>
<accession>B8MGT2</accession>